<dbReference type="Gene3D" id="3.40.50.1820">
    <property type="entry name" value="alpha/beta hydrolase"/>
    <property type="match status" value="1"/>
</dbReference>
<protein>
    <submittedName>
        <fullName evidence="1">Uncharacterized protein</fullName>
    </submittedName>
</protein>
<proteinExistence type="predicted"/>
<gene>
    <name evidence="1" type="ORF">JMJ55_29745</name>
</gene>
<name>A0ABS1VCU3_9PROT</name>
<keyword evidence="2" id="KW-1185">Reference proteome</keyword>
<evidence type="ECO:0000313" key="2">
    <source>
        <dbReference type="Proteomes" id="UP000606490"/>
    </source>
</evidence>
<sequence length="92" mass="9768">MASWTVSGRRIGKLALDAALRHPARFRGLVLVAPNVAGAPPPEYSREVAAVMAWAELEEASGDPDRVAVAKAQLWLDGPLAPEGRVLIATEI</sequence>
<dbReference type="Proteomes" id="UP000606490">
    <property type="component" value="Unassembled WGS sequence"/>
</dbReference>
<organism evidence="1 2">
    <name type="scientific">Belnapia mucosa</name>
    <dbReference type="NCBI Taxonomy" id="2804532"/>
    <lineage>
        <taxon>Bacteria</taxon>
        <taxon>Pseudomonadati</taxon>
        <taxon>Pseudomonadota</taxon>
        <taxon>Alphaproteobacteria</taxon>
        <taxon>Acetobacterales</taxon>
        <taxon>Roseomonadaceae</taxon>
        <taxon>Belnapia</taxon>
    </lineage>
</organism>
<dbReference type="RefSeq" id="WP_202829228.1">
    <property type="nucleotide sequence ID" value="NZ_JAEUXJ010000045.1"/>
</dbReference>
<accession>A0ABS1VCU3</accession>
<dbReference type="InterPro" id="IPR029058">
    <property type="entry name" value="AB_hydrolase_fold"/>
</dbReference>
<reference evidence="1 2" key="1">
    <citation type="submission" date="2021-01" db="EMBL/GenBank/DDBJ databases">
        <title>Belnapia mucosa sp. nov. and Belnapia arida sp. nov., isolated from the Tabernas Desert (Almeria, Spain).</title>
        <authorList>
            <person name="Molina-Menor E."/>
            <person name="Vidal-Verdu A."/>
            <person name="Calonge A."/>
            <person name="Satari L."/>
            <person name="Pereto Magraner J."/>
            <person name="Porcar Miralles M."/>
        </authorList>
    </citation>
    <scope>NUCLEOTIDE SEQUENCE [LARGE SCALE GENOMIC DNA]</scope>
    <source>
        <strain evidence="1 2">T6</strain>
    </source>
</reference>
<evidence type="ECO:0000313" key="1">
    <source>
        <dbReference type="EMBL" id="MBL6459496.1"/>
    </source>
</evidence>
<comment type="caution">
    <text evidence="1">The sequence shown here is derived from an EMBL/GenBank/DDBJ whole genome shotgun (WGS) entry which is preliminary data.</text>
</comment>
<dbReference type="EMBL" id="JAEUXJ010000045">
    <property type="protein sequence ID" value="MBL6459496.1"/>
    <property type="molecule type" value="Genomic_DNA"/>
</dbReference>
<dbReference type="SUPFAM" id="SSF53474">
    <property type="entry name" value="alpha/beta-Hydrolases"/>
    <property type="match status" value="1"/>
</dbReference>